<reference evidence="1 2" key="1">
    <citation type="submission" date="2017-07" db="EMBL/GenBank/DDBJ databases">
        <title>Phylogenetic study on the rhizospheric bacterium Ochrobactrum sp. A44.</title>
        <authorList>
            <person name="Krzyzanowska D.M."/>
            <person name="Ossowicki A."/>
            <person name="Rajewska M."/>
            <person name="Maciag T."/>
            <person name="Kaczynski Z."/>
            <person name="Czerwicka M."/>
            <person name="Jafra S."/>
        </authorList>
    </citation>
    <scope>NUCLEOTIDE SEQUENCE [LARGE SCALE GENOMIC DNA]</scope>
    <source>
        <strain evidence="1 2">OgA9a</strain>
    </source>
</reference>
<dbReference type="GO" id="GO:0016705">
    <property type="term" value="F:oxidoreductase activity, acting on paired donors, with incorporation or reduction of molecular oxygen"/>
    <property type="evidence" value="ECO:0007669"/>
    <property type="project" value="InterPro"/>
</dbReference>
<comment type="caution">
    <text evidence="1">The sequence shown here is derived from an EMBL/GenBank/DDBJ whole genome shotgun (WGS) entry which is preliminary data.</text>
</comment>
<dbReference type="SUPFAM" id="SSF51679">
    <property type="entry name" value="Bacterial luciferase-like"/>
    <property type="match status" value="1"/>
</dbReference>
<gene>
    <name evidence="1" type="ORF">CEV33_3817</name>
</gene>
<evidence type="ECO:0000313" key="2">
    <source>
        <dbReference type="Proteomes" id="UP000216478"/>
    </source>
</evidence>
<keyword evidence="2" id="KW-1185">Reference proteome</keyword>
<protein>
    <submittedName>
        <fullName evidence="1">Uncharacterized protein</fullName>
    </submittedName>
</protein>
<organism evidence="1 2">
    <name type="scientific">Brucella grignonensis</name>
    <dbReference type="NCBI Taxonomy" id="94627"/>
    <lineage>
        <taxon>Bacteria</taxon>
        <taxon>Pseudomonadati</taxon>
        <taxon>Pseudomonadota</taxon>
        <taxon>Alphaproteobacteria</taxon>
        <taxon>Hyphomicrobiales</taxon>
        <taxon>Brucellaceae</taxon>
        <taxon>Brucella/Ochrobactrum group</taxon>
        <taxon>Brucella</taxon>
    </lineage>
</organism>
<dbReference type="AlphaFoldDB" id="A0A256FSF1"/>
<sequence length="77" mass="7985">MTQSKALLLGGDGLDAILLANWLAPCLTNIGIIAGARVNFLEPFHISTAIATLDYVNEGRGGNCSAAICLYSTDNCG</sequence>
<evidence type="ECO:0000313" key="1">
    <source>
        <dbReference type="EMBL" id="OYR17361.1"/>
    </source>
</evidence>
<name>A0A256FSF1_9HYPH</name>
<accession>A0A256FSF1</accession>
<dbReference type="RefSeq" id="WP_235818346.1">
    <property type="nucleotide sequence ID" value="NZ_JBHEER010000012.1"/>
</dbReference>
<dbReference type="EMBL" id="NNRL01000147">
    <property type="protein sequence ID" value="OYR17361.1"/>
    <property type="molecule type" value="Genomic_DNA"/>
</dbReference>
<dbReference type="Proteomes" id="UP000216478">
    <property type="component" value="Unassembled WGS sequence"/>
</dbReference>
<dbReference type="Gene3D" id="3.20.20.30">
    <property type="entry name" value="Luciferase-like domain"/>
    <property type="match status" value="1"/>
</dbReference>
<dbReference type="InterPro" id="IPR036661">
    <property type="entry name" value="Luciferase-like_sf"/>
</dbReference>
<proteinExistence type="predicted"/>